<evidence type="ECO:0000313" key="3">
    <source>
        <dbReference type="Proteomes" id="UP000298210"/>
    </source>
</evidence>
<keyword evidence="1" id="KW-0472">Membrane</keyword>
<comment type="caution">
    <text evidence="2">The sequence shown here is derived from an EMBL/GenBank/DDBJ whole genome shotgun (WGS) entry which is preliminary data.</text>
</comment>
<dbReference type="InterPro" id="IPR025982">
    <property type="entry name" value="SieB"/>
</dbReference>
<keyword evidence="1" id="KW-0812">Transmembrane</keyword>
<proteinExistence type="predicted"/>
<organism evidence="2 3">
    <name type="scientific">Shouchella lehensis</name>
    <dbReference type="NCBI Taxonomy" id="300825"/>
    <lineage>
        <taxon>Bacteria</taxon>
        <taxon>Bacillati</taxon>
        <taxon>Bacillota</taxon>
        <taxon>Bacilli</taxon>
        <taxon>Bacillales</taxon>
        <taxon>Bacillaceae</taxon>
        <taxon>Shouchella</taxon>
    </lineage>
</organism>
<evidence type="ECO:0000313" key="2">
    <source>
        <dbReference type="EMBL" id="TES48067.1"/>
    </source>
</evidence>
<evidence type="ECO:0000256" key="1">
    <source>
        <dbReference type="SAM" id="Phobius"/>
    </source>
</evidence>
<dbReference type="RefSeq" id="WP_134259351.1">
    <property type="nucleotide sequence ID" value="NZ_LDIM01000014.1"/>
</dbReference>
<reference evidence="2 3" key="1">
    <citation type="submission" date="2019-03" db="EMBL/GenBank/DDBJ databases">
        <authorList>
            <person name="Liu G."/>
        </authorList>
    </citation>
    <scope>NUCLEOTIDE SEQUENCE [LARGE SCALE GENOMIC DNA]</scope>
    <source>
        <strain evidence="2 3">DSM 19099</strain>
    </source>
</reference>
<sequence length="179" mass="20465">MNFNVSIKDILTLPVNIMAALSLASGFLLLASDDLLNKFFLREFLIDYGYIIGLVFIVFISILIITLIINISKFIEAKRNQNKFYKNAPKRIRSLTNFQKAIVYGIYKEDNHTAPLPITDGAVVELEQKFVIGKTTNQIITDNLNDPKFPYLLQPWVVEVISNNTELEEDLRASAQKYF</sequence>
<feature type="transmembrane region" description="Helical" evidence="1">
    <location>
        <begin position="12"/>
        <end position="30"/>
    </location>
</feature>
<protein>
    <recommendedName>
        <fullName evidence="4">Superinfection exclusion protein B</fullName>
    </recommendedName>
</protein>
<dbReference type="Proteomes" id="UP000298210">
    <property type="component" value="Unassembled WGS sequence"/>
</dbReference>
<dbReference type="AlphaFoldDB" id="A0A4Y7WIG0"/>
<accession>A0A4Y7WIG0</accession>
<dbReference type="Pfam" id="PF14163">
    <property type="entry name" value="SieB"/>
    <property type="match status" value="1"/>
</dbReference>
<feature type="transmembrane region" description="Helical" evidence="1">
    <location>
        <begin position="50"/>
        <end position="71"/>
    </location>
</feature>
<keyword evidence="1" id="KW-1133">Transmembrane helix</keyword>
<gene>
    <name evidence="2" type="ORF">E2L03_13105</name>
</gene>
<evidence type="ECO:0008006" key="4">
    <source>
        <dbReference type="Google" id="ProtNLM"/>
    </source>
</evidence>
<dbReference type="EMBL" id="SNUX01000003">
    <property type="protein sequence ID" value="TES48067.1"/>
    <property type="molecule type" value="Genomic_DNA"/>
</dbReference>
<name>A0A4Y7WIG0_9BACI</name>